<dbReference type="InterPro" id="IPR036922">
    <property type="entry name" value="Rieske_2Fe-2S_sf"/>
</dbReference>
<gene>
    <name evidence="7" type="primary">petC_13</name>
    <name evidence="7" type="ORF">SDC9_146712</name>
</gene>
<dbReference type="Gene3D" id="3.50.50.60">
    <property type="entry name" value="FAD/NAD(P)-binding domain"/>
    <property type="match status" value="1"/>
</dbReference>
<dbReference type="PRINTS" id="PR00162">
    <property type="entry name" value="RIESKE"/>
</dbReference>
<keyword evidence="4" id="KW-0411">Iron-sulfur</keyword>
<sequence>MYTFKDSDAKKLEQEAKTLRGLGVEAVFTKNTPLPFSVNGAVMYPDMAQFHPLKFLYGAAKGLSIAENTLVCHVENGVAYTTGGKIRARHIVVATHFPFIDRRGLYFMKLYQKRSFVVALENAPDLGATFVDTAESGIYMRNYKDLLILGGGDHRTGKKGGGFEIVRAAARRWFPNAREKYAWAAQDCMSLDGVPYIGAYSPATPDIYVATGFNEWGITSAMVASNILADRITGRANEYAEAFSPRRSMLRAQLFKNLGATLSDFVIPTIKRCPHLGCALKWNKDERTWDCPCHGSRFTEQGELINGPATRNARV</sequence>
<protein>
    <submittedName>
        <fullName evidence="7">Cytochrome b6-f complex iron-sulfur subunit</fullName>
    </submittedName>
</protein>
<keyword evidence="5" id="KW-1015">Disulfide bond</keyword>
<dbReference type="Gene3D" id="3.30.9.10">
    <property type="entry name" value="D-Amino Acid Oxidase, subunit A, domain 2"/>
    <property type="match status" value="1"/>
</dbReference>
<reference evidence="7" key="1">
    <citation type="submission" date="2019-08" db="EMBL/GenBank/DDBJ databases">
        <authorList>
            <person name="Kucharzyk K."/>
            <person name="Murdoch R.W."/>
            <person name="Higgins S."/>
            <person name="Loffler F."/>
        </authorList>
    </citation>
    <scope>NUCLEOTIDE SEQUENCE</scope>
</reference>
<keyword evidence="2" id="KW-0479">Metal-binding</keyword>
<evidence type="ECO:0000256" key="2">
    <source>
        <dbReference type="ARBA" id="ARBA00022723"/>
    </source>
</evidence>
<evidence type="ECO:0000259" key="6">
    <source>
        <dbReference type="PROSITE" id="PS51296"/>
    </source>
</evidence>
<comment type="caution">
    <text evidence="7">The sequence shown here is derived from an EMBL/GenBank/DDBJ whole genome shotgun (WGS) entry which is preliminary data.</text>
</comment>
<dbReference type="Gene3D" id="2.102.10.10">
    <property type="entry name" value="Rieske [2Fe-2S] iron-sulphur domain"/>
    <property type="match status" value="1"/>
</dbReference>
<evidence type="ECO:0000313" key="7">
    <source>
        <dbReference type="EMBL" id="MPM99520.1"/>
    </source>
</evidence>
<dbReference type="InterPro" id="IPR036188">
    <property type="entry name" value="FAD/NAD-bd_sf"/>
</dbReference>
<keyword evidence="3" id="KW-0408">Iron</keyword>
<feature type="domain" description="Rieske" evidence="6">
    <location>
        <begin position="272"/>
        <end position="315"/>
    </location>
</feature>
<dbReference type="GO" id="GO:0046872">
    <property type="term" value="F:metal ion binding"/>
    <property type="evidence" value="ECO:0007669"/>
    <property type="project" value="UniProtKB-KW"/>
</dbReference>
<evidence type="ECO:0000256" key="4">
    <source>
        <dbReference type="ARBA" id="ARBA00023014"/>
    </source>
</evidence>
<dbReference type="PANTHER" id="PTHR13847">
    <property type="entry name" value="SARCOSINE DEHYDROGENASE-RELATED"/>
    <property type="match status" value="1"/>
</dbReference>
<evidence type="ECO:0000256" key="5">
    <source>
        <dbReference type="ARBA" id="ARBA00023157"/>
    </source>
</evidence>
<dbReference type="PROSITE" id="PS51296">
    <property type="entry name" value="RIESKE"/>
    <property type="match status" value="1"/>
</dbReference>
<dbReference type="InterPro" id="IPR005805">
    <property type="entry name" value="Rieske_Fe-S_prot_C"/>
</dbReference>
<dbReference type="GO" id="GO:0051537">
    <property type="term" value="F:2 iron, 2 sulfur cluster binding"/>
    <property type="evidence" value="ECO:0007669"/>
    <property type="project" value="UniProtKB-KW"/>
</dbReference>
<dbReference type="InterPro" id="IPR017941">
    <property type="entry name" value="Rieske_2Fe-2S"/>
</dbReference>
<dbReference type="PANTHER" id="PTHR13847:SF274">
    <property type="entry name" value="RIESKE 2FE-2S IRON-SULFUR PROTEIN YHFW-RELATED"/>
    <property type="match status" value="1"/>
</dbReference>
<dbReference type="InterPro" id="IPR006076">
    <property type="entry name" value="FAD-dep_OxRdtase"/>
</dbReference>
<proteinExistence type="predicted"/>
<keyword evidence="1" id="KW-0001">2Fe-2S</keyword>
<dbReference type="Pfam" id="PF01266">
    <property type="entry name" value="DAO"/>
    <property type="match status" value="1"/>
</dbReference>
<dbReference type="SUPFAM" id="SSF51905">
    <property type="entry name" value="FAD/NAD(P)-binding domain"/>
    <property type="match status" value="1"/>
</dbReference>
<organism evidence="7">
    <name type="scientific">bioreactor metagenome</name>
    <dbReference type="NCBI Taxonomy" id="1076179"/>
    <lineage>
        <taxon>unclassified sequences</taxon>
        <taxon>metagenomes</taxon>
        <taxon>ecological metagenomes</taxon>
    </lineage>
</organism>
<dbReference type="Pfam" id="PF00355">
    <property type="entry name" value="Rieske"/>
    <property type="match status" value="1"/>
</dbReference>
<dbReference type="EMBL" id="VSSQ01045608">
    <property type="protein sequence ID" value="MPM99520.1"/>
    <property type="molecule type" value="Genomic_DNA"/>
</dbReference>
<dbReference type="AlphaFoldDB" id="A0A645ECF1"/>
<dbReference type="GO" id="GO:0005737">
    <property type="term" value="C:cytoplasm"/>
    <property type="evidence" value="ECO:0007669"/>
    <property type="project" value="TreeGrafter"/>
</dbReference>
<name>A0A645ECF1_9ZZZZ</name>
<accession>A0A645ECF1</accession>
<evidence type="ECO:0000256" key="1">
    <source>
        <dbReference type="ARBA" id="ARBA00022714"/>
    </source>
</evidence>
<dbReference type="SUPFAM" id="SSF50022">
    <property type="entry name" value="ISP domain"/>
    <property type="match status" value="1"/>
</dbReference>
<evidence type="ECO:0000256" key="3">
    <source>
        <dbReference type="ARBA" id="ARBA00023004"/>
    </source>
</evidence>
<dbReference type="GO" id="GO:0016020">
    <property type="term" value="C:membrane"/>
    <property type="evidence" value="ECO:0007669"/>
    <property type="project" value="InterPro"/>
</dbReference>